<sequence>KKESCDLQTKDAHIAKYVICKELLSSYESHHNIPSPTDPQIGPSMKAIIREQPYIDIVFKTLNISDNKEEVAKIESNSNYEKTIIDYSAPNIENEDKKEFEHINNLDNSFG</sequence>
<dbReference type="Proteomes" id="UP000789702">
    <property type="component" value="Unassembled WGS sequence"/>
</dbReference>
<feature type="non-terminal residue" evidence="1">
    <location>
        <position position="1"/>
    </location>
</feature>
<accession>A0ACA9LR34</accession>
<dbReference type="EMBL" id="CAJVPU010005304">
    <property type="protein sequence ID" value="CAG8545876.1"/>
    <property type="molecule type" value="Genomic_DNA"/>
</dbReference>
<organism evidence="1 2">
    <name type="scientific">Dentiscutata heterogama</name>
    <dbReference type="NCBI Taxonomy" id="1316150"/>
    <lineage>
        <taxon>Eukaryota</taxon>
        <taxon>Fungi</taxon>
        <taxon>Fungi incertae sedis</taxon>
        <taxon>Mucoromycota</taxon>
        <taxon>Glomeromycotina</taxon>
        <taxon>Glomeromycetes</taxon>
        <taxon>Diversisporales</taxon>
        <taxon>Gigasporaceae</taxon>
        <taxon>Dentiscutata</taxon>
    </lineage>
</organism>
<evidence type="ECO:0000313" key="2">
    <source>
        <dbReference type="Proteomes" id="UP000789702"/>
    </source>
</evidence>
<comment type="caution">
    <text evidence="1">The sequence shown here is derived from an EMBL/GenBank/DDBJ whole genome shotgun (WGS) entry which is preliminary data.</text>
</comment>
<gene>
    <name evidence="1" type="ORF">DHETER_LOCUS5006</name>
</gene>
<protein>
    <submittedName>
        <fullName evidence="1">4355_t:CDS:1</fullName>
    </submittedName>
</protein>
<proteinExistence type="predicted"/>
<reference evidence="1" key="1">
    <citation type="submission" date="2021-06" db="EMBL/GenBank/DDBJ databases">
        <authorList>
            <person name="Kallberg Y."/>
            <person name="Tangrot J."/>
            <person name="Rosling A."/>
        </authorList>
    </citation>
    <scope>NUCLEOTIDE SEQUENCE</scope>
    <source>
        <strain evidence="1">IL203A</strain>
    </source>
</reference>
<name>A0ACA9LR34_9GLOM</name>
<keyword evidence="2" id="KW-1185">Reference proteome</keyword>
<evidence type="ECO:0000313" key="1">
    <source>
        <dbReference type="EMBL" id="CAG8545876.1"/>
    </source>
</evidence>